<accession>A0AAV4U5W5</accession>
<name>A0AAV4U5W5_CAEEX</name>
<dbReference type="Proteomes" id="UP001054945">
    <property type="component" value="Unassembled WGS sequence"/>
</dbReference>
<keyword evidence="2" id="KW-1185">Reference proteome</keyword>
<organism evidence="1 2">
    <name type="scientific">Caerostris extrusa</name>
    <name type="common">Bark spider</name>
    <name type="synonym">Caerostris bankana</name>
    <dbReference type="NCBI Taxonomy" id="172846"/>
    <lineage>
        <taxon>Eukaryota</taxon>
        <taxon>Metazoa</taxon>
        <taxon>Ecdysozoa</taxon>
        <taxon>Arthropoda</taxon>
        <taxon>Chelicerata</taxon>
        <taxon>Arachnida</taxon>
        <taxon>Araneae</taxon>
        <taxon>Araneomorphae</taxon>
        <taxon>Entelegynae</taxon>
        <taxon>Araneoidea</taxon>
        <taxon>Araneidae</taxon>
        <taxon>Caerostris</taxon>
    </lineage>
</organism>
<evidence type="ECO:0000313" key="1">
    <source>
        <dbReference type="EMBL" id="GIY53147.1"/>
    </source>
</evidence>
<reference evidence="1 2" key="1">
    <citation type="submission" date="2021-06" db="EMBL/GenBank/DDBJ databases">
        <title>Caerostris extrusa draft genome.</title>
        <authorList>
            <person name="Kono N."/>
            <person name="Arakawa K."/>
        </authorList>
    </citation>
    <scope>NUCLEOTIDE SEQUENCE [LARGE SCALE GENOMIC DNA]</scope>
</reference>
<evidence type="ECO:0000313" key="2">
    <source>
        <dbReference type="Proteomes" id="UP001054945"/>
    </source>
</evidence>
<sequence>MGVVENTISEIQLLEELPSGTLLDSSLMTPGFNRKPFVCESLHFTLSQTILINRRDVVWPFCAFRGVEGCLECVSVLTLHDEVVPMWVEDKGTRKIVWPCVVFCSVGAWFKGRRCLFRHCVHLS</sequence>
<protein>
    <submittedName>
        <fullName evidence="1">Uncharacterized protein</fullName>
    </submittedName>
</protein>
<comment type="caution">
    <text evidence="1">The sequence shown here is derived from an EMBL/GenBank/DDBJ whole genome shotgun (WGS) entry which is preliminary data.</text>
</comment>
<dbReference type="AlphaFoldDB" id="A0AAV4U5W5"/>
<proteinExistence type="predicted"/>
<gene>
    <name evidence="1" type="ORF">CEXT_29761</name>
</gene>
<dbReference type="EMBL" id="BPLR01012326">
    <property type="protein sequence ID" value="GIY53147.1"/>
    <property type="molecule type" value="Genomic_DNA"/>
</dbReference>